<dbReference type="SUPFAM" id="SSF109885">
    <property type="entry name" value="I/LWEQ domain"/>
    <property type="match status" value="3"/>
</dbReference>
<dbReference type="Ensembl" id="ENSGMOT00000056209.1">
    <property type="protein sequence ID" value="ENSGMOP00000033344.1"/>
    <property type="gene ID" value="ENSGMOG00000006853.2"/>
</dbReference>
<dbReference type="Pfam" id="PF21692">
    <property type="entry name" value="Talin_R4"/>
    <property type="match status" value="1"/>
</dbReference>
<dbReference type="InterPro" id="IPR036723">
    <property type="entry name" value="Alpha-catenin/vinculin-like_sf"/>
</dbReference>
<dbReference type="InterPro" id="IPR035964">
    <property type="entry name" value="I/LWEQ_dom_sf"/>
</dbReference>
<dbReference type="Pfam" id="PF25177">
    <property type="entry name" value="Talin_VBS2"/>
    <property type="match status" value="1"/>
</dbReference>
<dbReference type="GO" id="GO:0005856">
    <property type="term" value="C:cytoskeleton"/>
    <property type="evidence" value="ECO:0007669"/>
    <property type="project" value="UniProtKB-SubCell"/>
</dbReference>
<evidence type="ECO:0000256" key="2">
    <source>
        <dbReference type="ARBA" id="ARBA00022490"/>
    </source>
</evidence>
<organism evidence="5 6">
    <name type="scientific">Gadus morhua</name>
    <name type="common">Atlantic cod</name>
    <dbReference type="NCBI Taxonomy" id="8049"/>
    <lineage>
        <taxon>Eukaryota</taxon>
        <taxon>Metazoa</taxon>
        <taxon>Chordata</taxon>
        <taxon>Craniata</taxon>
        <taxon>Vertebrata</taxon>
        <taxon>Euteleostomi</taxon>
        <taxon>Actinopterygii</taxon>
        <taxon>Neopterygii</taxon>
        <taxon>Teleostei</taxon>
        <taxon>Neoteleostei</taxon>
        <taxon>Acanthomorphata</taxon>
        <taxon>Zeiogadaria</taxon>
        <taxon>Gadariae</taxon>
        <taxon>Gadiformes</taxon>
        <taxon>Gadoidei</taxon>
        <taxon>Gadidae</taxon>
        <taxon>Gadus</taxon>
    </lineage>
</organism>
<dbReference type="Gene3D" id="1.20.1410.10">
    <property type="entry name" value="I/LWEQ domain"/>
    <property type="match status" value="1"/>
</dbReference>
<dbReference type="GO" id="GO:0005886">
    <property type="term" value="C:plasma membrane"/>
    <property type="evidence" value="ECO:0007669"/>
    <property type="project" value="UniProtKB-SubCell"/>
</dbReference>
<keyword evidence="6" id="KW-1185">Reference proteome</keyword>
<dbReference type="InterPro" id="IPR036476">
    <property type="entry name" value="Talin_cent_sf"/>
</dbReference>
<dbReference type="InterPro" id="IPR054082">
    <property type="entry name" value="Talin_IBS2B"/>
</dbReference>
<dbReference type="PANTHER" id="PTHR19981">
    <property type="entry name" value="TALIN"/>
    <property type="match status" value="1"/>
</dbReference>
<dbReference type="InterPro" id="IPR057346">
    <property type="entry name" value="Talin1/2_VBS2"/>
</dbReference>
<dbReference type="SUPFAM" id="SSF47220">
    <property type="entry name" value="alpha-catenin/vinculin-like"/>
    <property type="match status" value="4"/>
</dbReference>
<evidence type="ECO:0000313" key="6">
    <source>
        <dbReference type="Proteomes" id="UP000694546"/>
    </source>
</evidence>
<dbReference type="GO" id="GO:0051015">
    <property type="term" value="F:actin filament binding"/>
    <property type="evidence" value="ECO:0007669"/>
    <property type="project" value="InterPro"/>
</dbReference>
<dbReference type="InterPro" id="IPR015224">
    <property type="entry name" value="Talin_cent"/>
</dbReference>
<dbReference type="Gene3D" id="1.20.1420.10">
    <property type="entry name" value="Talin, central domain"/>
    <property type="match status" value="6"/>
</dbReference>
<dbReference type="Gene3D" id="1.20.120.230">
    <property type="entry name" value="Alpha-catenin/vinculin-like"/>
    <property type="match status" value="4"/>
</dbReference>
<dbReference type="SMART" id="SM00307">
    <property type="entry name" value="ILWEQ"/>
    <property type="match status" value="1"/>
</dbReference>
<dbReference type="InterPro" id="IPR054060">
    <property type="entry name" value="TLN1-like_RS"/>
</dbReference>
<protein>
    <submittedName>
        <fullName evidence="5">Talin 2</fullName>
    </submittedName>
</protein>
<dbReference type="GeneTree" id="ENSGT00940000154699"/>
<dbReference type="GO" id="GO:0030036">
    <property type="term" value="P:actin cytoskeleton organization"/>
    <property type="evidence" value="ECO:0007669"/>
    <property type="project" value="TreeGrafter"/>
</dbReference>
<dbReference type="GO" id="GO:0098609">
    <property type="term" value="P:cell-cell adhesion"/>
    <property type="evidence" value="ECO:0007669"/>
    <property type="project" value="TreeGrafter"/>
</dbReference>
<dbReference type="Pfam" id="PF21896">
    <property type="entry name" value="Talin_IBS2B"/>
    <property type="match status" value="2"/>
</dbReference>
<dbReference type="GO" id="GO:0005737">
    <property type="term" value="C:cytoplasm"/>
    <property type="evidence" value="ECO:0007669"/>
    <property type="project" value="TreeGrafter"/>
</dbReference>
<gene>
    <name evidence="5" type="primary">TLN2</name>
    <name evidence="5" type="synonym">tln2b</name>
</gene>
<evidence type="ECO:0000256" key="3">
    <source>
        <dbReference type="SAM" id="Coils"/>
    </source>
</evidence>
<dbReference type="Pfam" id="PF08913">
    <property type="entry name" value="VBS"/>
    <property type="match status" value="1"/>
</dbReference>
<dbReference type="GO" id="GO:0001726">
    <property type="term" value="C:ruffle"/>
    <property type="evidence" value="ECO:0007669"/>
    <property type="project" value="InterPro"/>
</dbReference>
<dbReference type="Pfam" id="PF09141">
    <property type="entry name" value="Talin_middle"/>
    <property type="match status" value="1"/>
</dbReference>
<dbReference type="Pfam" id="PF01608">
    <property type="entry name" value="I_LWEQ"/>
    <property type="match status" value="2"/>
</dbReference>
<dbReference type="GO" id="GO:0005200">
    <property type="term" value="F:structural constituent of cytoskeleton"/>
    <property type="evidence" value="ECO:0007669"/>
    <property type="project" value="InterPro"/>
</dbReference>
<feature type="coiled-coil region" evidence="3">
    <location>
        <begin position="1740"/>
        <end position="1767"/>
    </location>
</feature>
<dbReference type="Proteomes" id="UP000694546">
    <property type="component" value="Chromosome 9"/>
</dbReference>
<dbReference type="PROSITE" id="PS50945">
    <property type="entry name" value="I_LWEQ"/>
    <property type="match status" value="1"/>
</dbReference>
<accession>A0A8C5FFN9</accession>
<reference evidence="5" key="2">
    <citation type="submission" date="2025-09" db="UniProtKB">
        <authorList>
            <consortium name="Ensembl"/>
        </authorList>
    </citation>
    <scope>IDENTIFICATION</scope>
</reference>
<dbReference type="InterPro" id="IPR002558">
    <property type="entry name" value="ILWEQ_dom"/>
</dbReference>
<dbReference type="GO" id="GO:0005925">
    <property type="term" value="C:focal adhesion"/>
    <property type="evidence" value="ECO:0007669"/>
    <property type="project" value="UniProtKB-SubCell"/>
</dbReference>
<evidence type="ECO:0000259" key="4">
    <source>
        <dbReference type="PROSITE" id="PS50945"/>
    </source>
</evidence>
<dbReference type="InterPro" id="IPR049108">
    <property type="entry name" value="Talin_R4"/>
</dbReference>
<comment type="subcellular location">
    <subcellularLocation>
        <location evidence="1">Cytoplasm</location>
    </subcellularLocation>
</comment>
<feature type="domain" description="I/LWEQ" evidence="4">
    <location>
        <begin position="1519"/>
        <end position="1772"/>
    </location>
</feature>
<keyword evidence="2" id="KW-0963">Cytoplasm</keyword>
<reference evidence="5" key="1">
    <citation type="submission" date="2025-08" db="UniProtKB">
        <authorList>
            <consortium name="Ensembl"/>
        </authorList>
    </citation>
    <scope>IDENTIFICATION</scope>
</reference>
<dbReference type="GO" id="GO:0005178">
    <property type="term" value="F:integrin binding"/>
    <property type="evidence" value="ECO:0007669"/>
    <property type="project" value="TreeGrafter"/>
</dbReference>
<dbReference type="Pfam" id="PF21865">
    <property type="entry name" value="TLN1-like_RS"/>
    <property type="match status" value="3"/>
</dbReference>
<dbReference type="PANTHER" id="PTHR19981:SF34">
    <property type="entry name" value="TALIN-2"/>
    <property type="match status" value="1"/>
</dbReference>
<dbReference type="InterPro" id="IPR015009">
    <property type="entry name" value="Vinculin-bd_dom"/>
</dbReference>
<sequence>LETESCMPHQFIEKQSTILQQQFNRVGHVEHGSVALPGIIRSGSVGGPENFNLGSMPSGQQQITTGQMHRGHMPPLSLAQQALMGTINSSMHAVQQAQSDLGHVGDLPPLGHDLASRVWVQNKVDESKHEIHSQVDAITAGTASVVNLTAGEPAETDFSAVGCAITTISSNLTEMSKGVRLLAALMDDEVGSGHKLMGAARTLAGAVSDLLRSVEPAAAEPRQTVLSAAGSIGQASGDLLRHMGEGETDERFQDILMNLAKAVANAAAMLVLKAKNVAQVAEDTVLQNRVIAAATRCALSTSQLVACTKVVSPTISSPVCQEQLVEAGKLVERSVETCVRACRTASEDGGGGGGGGELLAQVGGAAGTVSQALGDLLQHVRRYASRGEPIGRYDQATDTIMNVTENIFTSMGDAGEMVRQARVLAQATSDLVNAMRSDAEAEVDVDNSKKLLAAAKLLADATARMVEAAKGAAAYPDNEDQQQRLREAAEGLRVATNAAAQNAIKKKLINRLEIASKQAAAAATQTIAAAQNAAASNKNTASHQQLVHSCKLVADCIPQLVQGMRSSQAQPDELSAQLALIMASQSFLQPCSKMVTSAKAAVPTVTDQAAAMQLGQCSKNLATCLAELRTATQKAHEACGPLEIDSALKTVHTLRSELQDAKMSVIDGQLRPLPGESLGKCAQDLGSTSKAVGSSMAQLLTCAAQGNEHYTGVAARETAQALRTLAQAARGVAASTMEPQASAAMLDSAQCVMEGSAMLIHEAHQALLHPGDAESQQRLAQVAKAVSHSLNNCVNCLPGQKDVDMALRSIGEASKKLLVDTLPSCGKSYQEAQTELNHTAAELNHSAGEVVHSSRGTSSQLAMASGKFSQDFDEFLDAGIEMAGHTQSCDDQIQVIGNLKNISMASSKLLLAAKSLSVDPGAANAKNLLAVAARAVTESINQLITLCTQQATGQKECDNALRELEAVRGLLDNPNEPVNELSYFDCIESVMENSKVLGESMAGISQHCKTGDVAAAHTHDAISEAAQLMKEAVEDLMVTLNEAASEGGMVGGMVEAITESMYRLDEGTPPDPRGSFVDYQTTMVKFSKAIAITAQEMMTKSVACTEELGGLASQVTGEYGQLAQQGRLAAATAEPEEVGFQIKTRVQELGHGCIHLVQKAGALQVSPTDSFSKKELIDCARAVTEKVSLVLSALQAGNRGTQACITAASAVSGIIADLDTTIMFASAGTLNPEDDECFADHRESILKTAKALVEDTKLLVAGAASSQDRLAQAAQSSAQTITQLTEVVKLGATSMGSDDPETQVVLINAVRDVAKALAELISATKCAAGKPADDPSMYQLKSAAKVMVTNVTSLLKTVKAVEDEATRGTRALEATIECIKQELTVFQSKAVPDKSTTPEEFIRMTKGITKATAKAVAAGNSTQQEDVIATANLSRKVVSDMLATCKQAACHSEVSEEVRHQALQYGSECTLGYIDLLEQVLQVLQRPTGEQKQQLVVHSKRVAACVTELIQTAEAMKGSEWVDPEDPTVIAETELLGAAASIEAAAKKLEQLKPRAKPKQADESLDFEEQIVEAAKSIAAATSALVKSASAAQRELVAQGKVGSNLANAVDDGQWSQGLISAARMVAAATSNLCEAANASVQGHASEEKLISSAKQVAASTAQLLVACKVRADQDSEAMRRLQVHMADCSLSLVVPQGAGNAVKRASDNLVKAAQKAAFDKADDANVVVKTRFVGGIAQIIAAQEEMLRKERELDEARKKLAQIRQQQYKFLPSELREDHS</sequence>
<dbReference type="SUPFAM" id="SSF109880">
    <property type="entry name" value="A middle domain of Talin 1"/>
    <property type="match status" value="1"/>
</dbReference>
<proteinExistence type="predicted"/>
<keyword evidence="3" id="KW-0175">Coiled coil</keyword>
<evidence type="ECO:0000256" key="1">
    <source>
        <dbReference type="ARBA" id="ARBA00004496"/>
    </source>
</evidence>
<evidence type="ECO:0000313" key="5">
    <source>
        <dbReference type="Ensembl" id="ENSGMOP00000033344.1"/>
    </source>
</evidence>
<name>A0A8C5FFN9_GADMO</name>